<gene>
    <name evidence="4" type="ORF">AWRI3580_g1966</name>
</gene>
<dbReference type="GO" id="GO:0005634">
    <property type="term" value="C:nucleus"/>
    <property type="evidence" value="ECO:0007669"/>
    <property type="project" value="TreeGrafter"/>
</dbReference>
<dbReference type="PANTHER" id="PTHR12925:SF0">
    <property type="entry name" value="PROTEIN HIKESHI"/>
    <property type="match status" value="1"/>
</dbReference>
<dbReference type="InterPro" id="IPR008493">
    <property type="entry name" value="Hikeshi-like_N"/>
</dbReference>
<protein>
    <submittedName>
        <fullName evidence="4">Protein OPI10</fullName>
    </submittedName>
</protein>
<dbReference type="VEuPathDB" id="FungiDB:AWRI3580_g1966"/>
<dbReference type="Pfam" id="PF21057">
    <property type="entry name" value="Hikeshi-like_C"/>
    <property type="match status" value="1"/>
</dbReference>
<evidence type="ECO:0000256" key="1">
    <source>
        <dbReference type="ARBA" id="ARBA00006623"/>
    </source>
</evidence>
<dbReference type="Pfam" id="PF05603">
    <property type="entry name" value="Hikeshi-like_N"/>
    <property type="match status" value="1"/>
</dbReference>
<evidence type="ECO:0000259" key="2">
    <source>
        <dbReference type="Pfam" id="PF05603"/>
    </source>
</evidence>
<comment type="caution">
    <text evidence="4">The sequence shown here is derived from an EMBL/GenBank/DDBJ whole genome shotgun (WGS) entry which is preliminary data.</text>
</comment>
<dbReference type="GO" id="GO:0006606">
    <property type="term" value="P:protein import into nucleus"/>
    <property type="evidence" value="ECO:0007669"/>
    <property type="project" value="TreeGrafter"/>
</dbReference>
<feature type="domain" description="Hikeshi-like C-terminal" evidence="3">
    <location>
        <begin position="172"/>
        <end position="222"/>
    </location>
</feature>
<name>A0A1E5RQY8_HANUV</name>
<comment type="similarity">
    <text evidence="1">Belongs to the OPI10 family.</text>
</comment>
<proteinExistence type="inferred from homology"/>
<dbReference type="InterPro" id="IPR031318">
    <property type="entry name" value="OPI10"/>
</dbReference>
<dbReference type="InterPro" id="IPR048364">
    <property type="entry name" value="Hikeshi-like_C"/>
</dbReference>
<dbReference type="Proteomes" id="UP000095358">
    <property type="component" value="Unassembled WGS sequence"/>
</dbReference>
<accession>A0A1E5RQY8</accession>
<dbReference type="EMBL" id="LPNN01000004">
    <property type="protein sequence ID" value="OEJ89238.1"/>
    <property type="molecule type" value="Genomic_DNA"/>
</dbReference>
<dbReference type="PANTHER" id="PTHR12925">
    <property type="entry name" value="HIKESHI FAMILY MEMBER"/>
    <property type="match status" value="1"/>
</dbReference>
<feature type="domain" description="Hikeshi-like N-terminal" evidence="2">
    <location>
        <begin position="5"/>
        <end position="146"/>
    </location>
</feature>
<dbReference type="AlphaFoldDB" id="A0A1E5RQY8"/>
<evidence type="ECO:0000313" key="5">
    <source>
        <dbReference type="Proteomes" id="UP000095358"/>
    </source>
</evidence>
<evidence type="ECO:0000313" key="4">
    <source>
        <dbReference type="EMBL" id="OEJ89238.1"/>
    </source>
</evidence>
<dbReference type="GO" id="GO:0061608">
    <property type="term" value="F:nuclear import signal receptor activity"/>
    <property type="evidence" value="ECO:0007669"/>
    <property type="project" value="TreeGrafter"/>
</dbReference>
<dbReference type="OrthoDB" id="10248398at2759"/>
<keyword evidence="5" id="KW-1185">Reference proteome</keyword>
<evidence type="ECO:0000259" key="3">
    <source>
        <dbReference type="Pfam" id="PF21057"/>
    </source>
</evidence>
<dbReference type="GO" id="GO:0005829">
    <property type="term" value="C:cytosol"/>
    <property type="evidence" value="ECO:0007669"/>
    <property type="project" value="TreeGrafter"/>
</dbReference>
<organism evidence="4 5">
    <name type="scientific">Hanseniaspora uvarum</name>
    <name type="common">Yeast</name>
    <name type="synonym">Kloeckera apiculata</name>
    <dbReference type="NCBI Taxonomy" id="29833"/>
    <lineage>
        <taxon>Eukaryota</taxon>
        <taxon>Fungi</taxon>
        <taxon>Dikarya</taxon>
        <taxon>Ascomycota</taxon>
        <taxon>Saccharomycotina</taxon>
        <taxon>Saccharomycetes</taxon>
        <taxon>Saccharomycodales</taxon>
        <taxon>Saccharomycodaceae</taxon>
        <taxon>Hanseniaspora</taxon>
    </lineage>
</organism>
<sequence>MFAAVSSGQPVTLSEIIPESNGTQHSIIIYPSQPGQEFIKSSYISLFVLPGTVIPEEYVAMVYFKMGNDDPDFRLFGYLSHEKPSAIYKVNLGGNAQPASDLGEIDMDIDEQGGVNIQQGTKNVLIGINIEPRAQGLEKLAELKNNSYALTTNSQNNSFITPAQLSAKFPQQTQILAAKIVQHAYNYLTGFIDNQGNVPMKKFDNWWNKFKDRLSKDPKFVDDIAIE</sequence>
<reference evidence="5" key="1">
    <citation type="journal article" date="2016" name="Genome Announc.">
        <title>Genome sequences of three species of Hanseniaspora isolated from spontaneous wine fermentations.</title>
        <authorList>
            <person name="Sternes P.R."/>
            <person name="Lee D."/>
            <person name="Kutyna D.R."/>
            <person name="Borneman A.R."/>
        </authorList>
    </citation>
    <scope>NUCLEOTIDE SEQUENCE [LARGE SCALE GENOMIC DNA]</scope>
    <source>
        <strain evidence="5">AWRI3580</strain>
    </source>
</reference>
<dbReference type="STRING" id="29833.A0A1E5RQY8"/>